<feature type="compositionally biased region" description="Basic residues" evidence="1">
    <location>
        <begin position="735"/>
        <end position="747"/>
    </location>
</feature>
<dbReference type="EMBL" id="JARKHS020036880">
    <property type="protein sequence ID" value="KAK8754701.1"/>
    <property type="molecule type" value="Genomic_DNA"/>
</dbReference>
<dbReference type="InterPro" id="IPR011011">
    <property type="entry name" value="Znf_FYVE_PHD"/>
</dbReference>
<evidence type="ECO:0000313" key="4">
    <source>
        <dbReference type="Proteomes" id="UP001321473"/>
    </source>
</evidence>
<feature type="compositionally biased region" description="Low complexity" evidence="1">
    <location>
        <begin position="171"/>
        <end position="203"/>
    </location>
</feature>
<dbReference type="GO" id="GO:0045202">
    <property type="term" value="C:synapse"/>
    <property type="evidence" value="ECO:0007669"/>
    <property type="project" value="UniProtKB-ARBA"/>
</dbReference>
<feature type="region of interest" description="Disordered" evidence="1">
    <location>
        <begin position="711"/>
        <end position="764"/>
    </location>
</feature>
<feature type="compositionally biased region" description="Basic and acidic residues" evidence="1">
    <location>
        <begin position="320"/>
        <end position="334"/>
    </location>
</feature>
<dbReference type="GO" id="GO:0016020">
    <property type="term" value="C:membrane"/>
    <property type="evidence" value="ECO:0007669"/>
    <property type="project" value="InterPro"/>
</dbReference>
<evidence type="ECO:0000259" key="2">
    <source>
        <dbReference type="PROSITE" id="PS50106"/>
    </source>
</evidence>
<evidence type="ECO:0000313" key="3">
    <source>
        <dbReference type="EMBL" id="KAK8754701.1"/>
    </source>
</evidence>
<feature type="region of interest" description="Disordered" evidence="1">
    <location>
        <begin position="1005"/>
        <end position="1085"/>
    </location>
</feature>
<reference evidence="3 4" key="1">
    <citation type="journal article" date="2023" name="Arcadia Sci">
        <title>De novo assembly of a long-read Amblyomma americanum tick genome.</title>
        <authorList>
            <person name="Chou S."/>
            <person name="Poskanzer K.E."/>
            <person name="Rollins M."/>
            <person name="Thuy-Boun P.S."/>
        </authorList>
    </citation>
    <scope>NUCLEOTIDE SEQUENCE [LARGE SCALE GENOMIC DNA]</scope>
    <source>
        <strain evidence="3">F_SG_1</strain>
        <tissue evidence="3">Salivary glands</tissue>
    </source>
</reference>
<dbReference type="PANTHER" id="PTHR12157:SF21">
    <property type="entry name" value="RAB3 INTERACTING MOLECULE, ISOFORM F"/>
    <property type="match status" value="1"/>
</dbReference>
<dbReference type="SUPFAM" id="SSF50156">
    <property type="entry name" value="PDZ domain-like"/>
    <property type="match status" value="1"/>
</dbReference>
<feature type="region of interest" description="Disordered" evidence="1">
    <location>
        <begin position="448"/>
        <end position="557"/>
    </location>
</feature>
<feature type="region of interest" description="Disordered" evidence="1">
    <location>
        <begin position="118"/>
        <end position="397"/>
    </location>
</feature>
<feature type="compositionally biased region" description="Basic and acidic residues" evidence="1">
    <location>
        <begin position="291"/>
        <end position="313"/>
    </location>
</feature>
<protein>
    <recommendedName>
        <fullName evidence="2">PDZ domain-containing protein</fullName>
    </recommendedName>
</protein>
<keyword evidence="4" id="KW-1185">Reference proteome</keyword>
<dbReference type="Gene3D" id="3.30.40.10">
    <property type="entry name" value="Zinc/RING finger domain, C3HC4 (zinc finger)"/>
    <property type="match status" value="1"/>
</dbReference>
<dbReference type="PROSITE" id="PS50106">
    <property type="entry name" value="PDZ"/>
    <property type="match status" value="1"/>
</dbReference>
<feature type="compositionally biased region" description="Acidic residues" evidence="1">
    <location>
        <begin position="348"/>
        <end position="359"/>
    </location>
</feature>
<dbReference type="Gene3D" id="2.30.42.10">
    <property type="match status" value="1"/>
</dbReference>
<feature type="compositionally biased region" description="Low complexity" evidence="1">
    <location>
        <begin position="130"/>
        <end position="151"/>
    </location>
</feature>
<dbReference type="SUPFAM" id="SSF57903">
    <property type="entry name" value="FYVE/PHD zinc finger"/>
    <property type="match status" value="1"/>
</dbReference>
<feature type="compositionally biased region" description="Low complexity" evidence="1">
    <location>
        <begin position="221"/>
        <end position="284"/>
    </location>
</feature>
<dbReference type="AlphaFoldDB" id="A0AAQ4CWW1"/>
<feature type="compositionally biased region" description="Polar residues" evidence="1">
    <location>
        <begin position="155"/>
        <end position="166"/>
    </location>
</feature>
<feature type="compositionally biased region" description="Low complexity" evidence="1">
    <location>
        <begin position="472"/>
        <end position="498"/>
    </location>
</feature>
<accession>A0AAQ4CWW1</accession>
<dbReference type="Proteomes" id="UP001321473">
    <property type="component" value="Unassembled WGS sequence"/>
</dbReference>
<feature type="compositionally biased region" description="Low complexity" evidence="1">
    <location>
        <begin position="360"/>
        <end position="369"/>
    </location>
</feature>
<sequence>MGNEASAELPPGRAAAAAAGPRGPAAPPDLDLSSLSEAERAKILSVMARAQDLEEAAPTPPPQRERCPLCGNSDLELACRCVDCGRAACARCGSALPQPDGKRPWVCMECQSKFRQSQEARRQDGFRQTPAAMSQAPPPAAAAQQSPRAAAGVQQFATSQSAQRASGMQRAMQPAVVQPAPMQPAATQPAATQPVASQPAVQQFTTPQMTATSEPRRSPLSRSSSTSSTSSSRQQQRATTVQSTSVQQQQQRAVVQQHMDAQPAAAAQQPAATSGAQAEEAAQTEADEQEAERRRIQREELERHRREQEEQRQAEISQAEQERRLERMQQEQQRRLQALASRPPPPPVEEEESDEEELPAEVNEPNAEPAEQEAAEDKLANSTGGIPRTVPLPGRADWSPVSDLSPILDVSPSLEAAEQELMAQFHEERRMPRATSGTISGMLADFNKALSLASPPRTPRRLPEPSPPVPAPRCLSAAAAPCSPSVTPEPAESPASSEPDAKVRRRLPPLPRDQEPVPARRAKDRARVLSAPERPNRPQPPPRACSVDGGLAASSGGAGGMSGISTVGSVGLANTVSTASSAAGAVGSLGSLGALGTLGSVGTVGSMGTVNTLGTAIGTVGSMGTVNAMGTVGGTMGSVGNMGTMGTVGTVGTVGSRLPSYMNSLKQQLREELRSVTDERRRLLELRDRDMRSEGDLAALLGWSGRRRTTAADQSWATTAEPRRSAASGPDPWRTRRRGDKSRKPRSWHPSPYGSEDEDDSCEQRKASIKAEIAKRRQQIEENARLHAELYKLARLRQADSGVSPDLGIVTSGGGGSVLEAIDQVLRQERRRWPAASSAPNDESMVGMMHCGASAEDRSMALIASTFPDSPMSSEDEEEPPAMPLLPDMPRRRRLHHMMQQEPELDLVGGGGGNARRVLLTRDPRRGGLGVRVVGGKRMSNGQLGAYVARVGRPDTLGQLSEGDRVLEWNGVPLTGKTYEQVQRVMDTHNTGDEVELLVQSDWDSFDSPVPTQRRRQHGRRTRFEWSPPNEWPQSTAEMLQASPPTASLRPYRMASSVAQHQQQQQPRRRRGPDPLAGRRKVQVP</sequence>
<name>A0AAQ4CWW1_AMBAM</name>
<feature type="compositionally biased region" description="Low complexity" evidence="1">
    <location>
        <begin position="10"/>
        <end position="23"/>
    </location>
</feature>
<comment type="caution">
    <text evidence="3">The sequence shown here is derived from an EMBL/GenBank/DDBJ whole genome shotgun (WGS) entry which is preliminary data.</text>
</comment>
<dbReference type="InterPro" id="IPR001478">
    <property type="entry name" value="PDZ"/>
</dbReference>
<dbReference type="SMART" id="SM00228">
    <property type="entry name" value="PDZ"/>
    <property type="match status" value="1"/>
</dbReference>
<feature type="domain" description="PDZ" evidence="2">
    <location>
        <begin position="917"/>
        <end position="986"/>
    </location>
</feature>
<dbReference type="Pfam" id="PF00595">
    <property type="entry name" value="PDZ"/>
    <property type="match status" value="1"/>
</dbReference>
<proteinExistence type="predicted"/>
<organism evidence="3 4">
    <name type="scientific">Amblyomma americanum</name>
    <name type="common">Lone star tick</name>
    <dbReference type="NCBI Taxonomy" id="6943"/>
    <lineage>
        <taxon>Eukaryota</taxon>
        <taxon>Metazoa</taxon>
        <taxon>Ecdysozoa</taxon>
        <taxon>Arthropoda</taxon>
        <taxon>Chelicerata</taxon>
        <taxon>Arachnida</taxon>
        <taxon>Acari</taxon>
        <taxon>Parasitiformes</taxon>
        <taxon>Ixodida</taxon>
        <taxon>Ixodoidea</taxon>
        <taxon>Ixodidae</taxon>
        <taxon>Amblyomminae</taxon>
        <taxon>Amblyomma</taxon>
    </lineage>
</organism>
<dbReference type="InterPro" id="IPR039032">
    <property type="entry name" value="Rim-like"/>
</dbReference>
<feature type="compositionally biased region" description="Polar residues" evidence="1">
    <location>
        <begin position="1032"/>
        <end position="1046"/>
    </location>
</feature>
<dbReference type="GO" id="GO:0006887">
    <property type="term" value="P:exocytosis"/>
    <property type="evidence" value="ECO:0007669"/>
    <property type="project" value="InterPro"/>
</dbReference>
<feature type="region of interest" description="Disordered" evidence="1">
    <location>
        <begin position="1"/>
        <end position="32"/>
    </location>
</feature>
<dbReference type="InterPro" id="IPR036034">
    <property type="entry name" value="PDZ_sf"/>
</dbReference>
<evidence type="ECO:0000256" key="1">
    <source>
        <dbReference type="SAM" id="MobiDB-lite"/>
    </source>
</evidence>
<dbReference type="PANTHER" id="PTHR12157">
    <property type="entry name" value="REGULATING SYNAPTIC MEMBRANE EXOCYTOSIS PROTEIN"/>
    <property type="match status" value="1"/>
</dbReference>
<dbReference type="GO" id="GO:0031267">
    <property type="term" value="F:small GTPase binding"/>
    <property type="evidence" value="ECO:0007669"/>
    <property type="project" value="InterPro"/>
</dbReference>
<gene>
    <name evidence="3" type="ORF">V5799_002594</name>
</gene>
<dbReference type="InterPro" id="IPR013083">
    <property type="entry name" value="Znf_RING/FYVE/PHD"/>
</dbReference>
<feature type="compositionally biased region" description="Polar residues" evidence="1">
    <location>
        <begin position="204"/>
        <end position="213"/>
    </location>
</feature>